<evidence type="ECO:0000256" key="3">
    <source>
        <dbReference type="PROSITE-ProRule" id="PRU00679"/>
    </source>
</evidence>
<evidence type="ECO:0000256" key="1">
    <source>
        <dbReference type="ARBA" id="ARBA00022723"/>
    </source>
</evidence>
<accession>A0ABP8K6P7</accession>
<keyword evidence="2" id="KW-0378">Hydrolase</keyword>
<evidence type="ECO:0000256" key="2">
    <source>
        <dbReference type="ARBA" id="ARBA00022801"/>
    </source>
</evidence>
<dbReference type="PROSITE" id="PS01322">
    <property type="entry name" value="PHOSPHOTRIESTERASE_1"/>
    <property type="match status" value="1"/>
</dbReference>
<evidence type="ECO:0000313" key="5">
    <source>
        <dbReference type="Proteomes" id="UP001500936"/>
    </source>
</evidence>
<keyword evidence="1" id="KW-0479">Metal-binding</keyword>
<dbReference type="InterPro" id="IPR032466">
    <property type="entry name" value="Metal_Hydrolase"/>
</dbReference>
<gene>
    <name evidence="4" type="ORF">GCM10023187_15160</name>
</gene>
<dbReference type="PANTHER" id="PTHR10819">
    <property type="entry name" value="PHOSPHOTRIESTERASE-RELATED"/>
    <property type="match status" value="1"/>
</dbReference>
<proteinExistence type="inferred from homology"/>
<dbReference type="PANTHER" id="PTHR10819:SF3">
    <property type="entry name" value="PHOSPHOTRIESTERASE-RELATED PROTEIN"/>
    <property type="match status" value="1"/>
</dbReference>
<feature type="modified residue" description="N6-carboxylysine" evidence="3">
    <location>
        <position position="166"/>
    </location>
</feature>
<comment type="caution">
    <text evidence="4">The sequence shown here is derived from an EMBL/GenBank/DDBJ whole genome shotgun (WGS) entry which is preliminary data.</text>
</comment>
<keyword evidence="5" id="KW-1185">Reference proteome</keyword>
<evidence type="ECO:0000313" key="4">
    <source>
        <dbReference type="EMBL" id="GAA4401226.1"/>
    </source>
</evidence>
<dbReference type="InterPro" id="IPR001559">
    <property type="entry name" value="Phosphotriesterase"/>
</dbReference>
<name>A0ABP8K6P7_9BACT</name>
<dbReference type="InterPro" id="IPR006311">
    <property type="entry name" value="TAT_signal"/>
</dbReference>
<dbReference type="Gene3D" id="3.20.20.140">
    <property type="entry name" value="Metal-dependent hydrolases"/>
    <property type="match status" value="1"/>
</dbReference>
<dbReference type="Proteomes" id="UP001500936">
    <property type="component" value="Unassembled WGS sequence"/>
</dbReference>
<comment type="similarity">
    <text evidence="3">Belongs to the metallo-dependent hydrolases superfamily. Phosphotriesterase family.</text>
</comment>
<sequence>MAHVSYTRRSFLKATAAGLLWPALKPAPVVHTVRGSVRVNQLGLTLMHEHILVDFIGATETGPHRWDRAAVVTRMLPCLQELKQLGCRTLVECTPSYLGKDPLLLRELSERSGIQIITNVGYYGAVDNKYLPPHAFTETADQLADRWVADYENGIDNTGIRPGFMKISVNPGPLSELHRKLVTAAARTHKRTGLTIYSHTGPYVPAFEQIDILKQEGVSPSAFVWVHAQGQNMVHYARAVREGAWVSLDGLDTGNVDKYAETLLLMKENNLLHRTLLSHDAGWYDPAQPNGGPISRDYTVLFKRLMPNLNKQGFTRKDWKQLLEENPGKVLGL</sequence>
<dbReference type="EMBL" id="BAABHB010000002">
    <property type="protein sequence ID" value="GAA4401226.1"/>
    <property type="molecule type" value="Genomic_DNA"/>
</dbReference>
<dbReference type="Pfam" id="PF02126">
    <property type="entry name" value="PTE"/>
    <property type="match status" value="1"/>
</dbReference>
<organism evidence="4 5">
    <name type="scientific">Nibrella viscosa</name>
    <dbReference type="NCBI Taxonomy" id="1084524"/>
    <lineage>
        <taxon>Bacteria</taxon>
        <taxon>Pseudomonadati</taxon>
        <taxon>Bacteroidota</taxon>
        <taxon>Cytophagia</taxon>
        <taxon>Cytophagales</taxon>
        <taxon>Spirosomataceae</taxon>
        <taxon>Nibrella</taxon>
    </lineage>
</organism>
<dbReference type="InterPro" id="IPR017947">
    <property type="entry name" value="AryldialkylPase_Zn-BS"/>
</dbReference>
<reference evidence="5" key="1">
    <citation type="journal article" date="2019" name="Int. J. Syst. Evol. Microbiol.">
        <title>The Global Catalogue of Microorganisms (GCM) 10K type strain sequencing project: providing services to taxonomists for standard genome sequencing and annotation.</title>
        <authorList>
            <consortium name="The Broad Institute Genomics Platform"/>
            <consortium name="The Broad Institute Genome Sequencing Center for Infectious Disease"/>
            <person name="Wu L."/>
            <person name="Ma J."/>
        </authorList>
    </citation>
    <scope>NUCLEOTIDE SEQUENCE [LARGE SCALE GENOMIC DNA]</scope>
    <source>
        <strain evidence="5">JCM 17925</strain>
    </source>
</reference>
<dbReference type="SUPFAM" id="SSF51556">
    <property type="entry name" value="Metallo-dependent hydrolases"/>
    <property type="match status" value="1"/>
</dbReference>
<dbReference type="PROSITE" id="PS51318">
    <property type="entry name" value="TAT"/>
    <property type="match status" value="1"/>
</dbReference>
<dbReference type="RefSeq" id="WP_345265571.1">
    <property type="nucleotide sequence ID" value="NZ_BAABHB010000002.1"/>
</dbReference>
<protein>
    <submittedName>
        <fullName evidence="4">Aryldialkylphosphatase</fullName>
    </submittedName>
</protein>
<dbReference type="PROSITE" id="PS51347">
    <property type="entry name" value="PHOSPHOTRIESTERASE_2"/>
    <property type="match status" value="1"/>
</dbReference>